<evidence type="ECO:0000256" key="2">
    <source>
        <dbReference type="SAM" id="MobiDB-lite"/>
    </source>
</evidence>
<feature type="region of interest" description="Disordered" evidence="2">
    <location>
        <begin position="120"/>
        <end position="152"/>
    </location>
</feature>
<feature type="compositionally biased region" description="Basic and acidic residues" evidence="2">
    <location>
        <begin position="120"/>
        <end position="144"/>
    </location>
</feature>
<evidence type="ECO:0000256" key="1">
    <source>
        <dbReference type="SAM" id="Coils"/>
    </source>
</evidence>
<organism evidence="3 4">
    <name type="scientific">Tricholomella constricta</name>
    <dbReference type="NCBI Taxonomy" id="117010"/>
    <lineage>
        <taxon>Eukaryota</taxon>
        <taxon>Fungi</taxon>
        <taxon>Dikarya</taxon>
        <taxon>Basidiomycota</taxon>
        <taxon>Agaricomycotina</taxon>
        <taxon>Agaricomycetes</taxon>
        <taxon>Agaricomycetidae</taxon>
        <taxon>Agaricales</taxon>
        <taxon>Tricholomatineae</taxon>
        <taxon>Lyophyllaceae</taxon>
        <taxon>Tricholomella</taxon>
    </lineage>
</organism>
<evidence type="ECO:0000313" key="4">
    <source>
        <dbReference type="Proteomes" id="UP000565441"/>
    </source>
</evidence>
<protein>
    <submittedName>
        <fullName evidence="3">Uncharacterized protein</fullName>
    </submittedName>
</protein>
<gene>
    <name evidence="3" type="ORF">D9615_002036</name>
</gene>
<comment type="caution">
    <text evidence="3">The sequence shown here is derived from an EMBL/GenBank/DDBJ whole genome shotgun (WGS) entry which is preliminary data.</text>
</comment>
<dbReference type="EMBL" id="JAACJP010000002">
    <property type="protein sequence ID" value="KAF5386645.1"/>
    <property type="molecule type" value="Genomic_DNA"/>
</dbReference>
<dbReference type="Proteomes" id="UP000565441">
    <property type="component" value="Unassembled WGS sequence"/>
</dbReference>
<proteinExistence type="predicted"/>
<dbReference type="AlphaFoldDB" id="A0A8H5M9U8"/>
<dbReference type="OrthoDB" id="3050759at2759"/>
<keyword evidence="1" id="KW-0175">Coiled coil</keyword>
<keyword evidence="4" id="KW-1185">Reference proteome</keyword>
<feature type="coiled-coil region" evidence="1">
    <location>
        <begin position="311"/>
        <end position="355"/>
    </location>
</feature>
<sequence length="362" mass="42512">MRLEIPYSVVRCIVSIHKFFYAMLSPPPLPKTETSLVAEYLFPRYSLEVALWHAHMHLNEREFGELMSGAFVRKLYFVKASSGFPREHIVAEIHNRTTVDPPQVRYLRLERYTGNSKLMDQKWREKERRQQERREQKWRQHKSDPQASADAVSEASSDSYCKHIHLAIDLVREIPGWVPKDLVYTMTFTDDDHVPSLSDLAIAASVAHGEDEHYSLLEHQCYWWADTLMAILENLVDATYCTKQVYTKERTRDNEAQSTQTRSGKISVKWVDIPIDNRSKAAHWNFVFEFFKSPVVERRVEMERIDRMRAAVRLREETERIEAEIKGIEAETEHIREETKRVEAVLERMRAETERDSVSGQD</sequence>
<reference evidence="3 4" key="1">
    <citation type="journal article" date="2020" name="ISME J.">
        <title>Uncovering the hidden diversity of litter-decomposition mechanisms in mushroom-forming fungi.</title>
        <authorList>
            <person name="Floudas D."/>
            <person name="Bentzer J."/>
            <person name="Ahren D."/>
            <person name="Johansson T."/>
            <person name="Persson P."/>
            <person name="Tunlid A."/>
        </authorList>
    </citation>
    <scope>NUCLEOTIDE SEQUENCE [LARGE SCALE GENOMIC DNA]</scope>
    <source>
        <strain evidence="3 4">CBS 661.87</strain>
    </source>
</reference>
<accession>A0A8H5M9U8</accession>
<evidence type="ECO:0000313" key="3">
    <source>
        <dbReference type="EMBL" id="KAF5386645.1"/>
    </source>
</evidence>
<name>A0A8H5M9U8_9AGAR</name>